<keyword evidence="5" id="KW-1185">Reference proteome</keyword>
<feature type="transmembrane region" description="Helical" evidence="1">
    <location>
        <begin position="29"/>
        <end position="47"/>
    </location>
</feature>
<dbReference type="SUPFAM" id="SSF111369">
    <property type="entry name" value="HlyD-like secretion proteins"/>
    <property type="match status" value="2"/>
</dbReference>
<keyword evidence="1" id="KW-1133">Transmembrane helix</keyword>
<dbReference type="Pfam" id="PF25917">
    <property type="entry name" value="BSH_RND"/>
    <property type="match status" value="1"/>
</dbReference>
<proteinExistence type="predicted"/>
<evidence type="ECO:0000256" key="1">
    <source>
        <dbReference type="SAM" id="Phobius"/>
    </source>
</evidence>
<keyword evidence="1" id="KW-0812">Transmembrane</keyword>
<dbReference type="EMBL" id="PQFZ01000005">
    <property type="protein sequence ID" value="POR52594.1"/>
    <property type="molecule type" value="Genomic_DNA"/>
</dbReference>
<dbReference type="InterPro" id="IPR058625">
    <property type="entry name" value="MdtA-like_BSH"/>
</dbReference>
<sequence>MSTEAQGVPLAEEPLPATGEVKGNPLRKTALVVVAVVAALFALSIAMERLTPSSAQAVVQAYVVRMAPDVSGRVVEVGVVDNARVAAGQLLFRIDARPFEIAVTEAQAQVERIGQTLGASTAAVEAAQARLVKAGADFENVQSQTQRTLELVQRGITAKAKGGEARAALEGAKAAVDGAQADLAKARQELGPAGADNPQLRGALAQLERARLNLLHTSVVAPASGVVTNLQLATGQFIAAGQAALTFLDASSIWISANFKENSLEHMSQADSAEIVIDALPGSIFKAKVESIGWGVSQNSVDPSTGLPTIRNSSGWIRDPQRFPVRLIFDGDPPGRVRFGSQVNVVVYTGQNPVANALGAAWIRIISVLTYAS</sequence>
<accession>A0A2S4MD04</accession>
<dbReference type="AlphaFoldDB" id="A0A2S4MD04"/>
<feature type="domain" description="Multidrug resistance protein MdtA-like barrel-sandwich hybrid" evidence="2">
    <location>
        <begin position="64"/>
        <end position="245"/>
    </location>
</feature>
<protein>
    <submittedName>
        <fullName evidence="4">Multidrug resistance efflux pump</fullName>
    </submittedName>
</protein>
<organism evidence="4 5">
    <name type="scientific">Bosea psychrotolerans</name>
    <dbReference type="NCBI Taxonomy" id="1871628"/>
    <lineage>
        <taxon>Bacteria</taxon>
        <taxon>Pseudomonadati</taxon>
        <taxon>Pseudomonadota</taxon>
        <taxon>Alphaproteobacteria</taxon>
        <taxon>Hyphomicrobiales</taxon>
        <taxon>Boseaceae</taxon>
        <taxon>Bosea</taxon>
    </lineage>
</organism>
<dbReference type="PANTHER" id="PTHR30386:SF24">
    <property type="entry name" value="MULTIDRUG RESISTANCE EFFLUX PUMP"/>
    <property type="match status" value="1"/>
</dbReference>
<dbReference type="Gene3D" id="2.40.30.170">
    <property type="match status" value="1"/>
</dbReference>
<keyword evidence="1" id="KW-0472">Membrane</keyword>
<dbReference type="Pfam" id="PF25963">
    <property type="entry name" value="Beta-barrel_AAEA"/>
    <property type="match status" value="1"/>
</dbReference>
<dbReference type="Proteomes" id="UP000236919">
    <property type="component" value="Unassembled WGS sequence"/>
</dbReference>
<gene>
    <name evidence="4" type="ORF">CYD53_105259</name>
</gene>
<evidence type="ECO:0000259" key="2">
    <source>
        <dbReference type="Pfam" id="PF25917"/>
    </source>
</evidence>
<feature type="domain" description="p-hydroxybenzoic acid efflux pump subunit AaeA-like beta-barrel" evidence="3">
    <location>
        <begin position="252"/>
        <end position="346"/>
    </location>
</feature>
<dbReference type="RefSeq" id="WP_245928193.1">
    <property type="nucleotide sequence ID" value="NZ_PQFZ01000005.1"/>
</dbReference>
<comment type="caution">
    <text evidence="4">The sequence shown here is derived from an EMBL/GenBank/DDBJ whole genome shotgun (WGS) entry which is preliminary data.</text>
</comment>
<dbReference type="InterPro" id="IPR050739">
    <property type="entry name" value="MFP"/>
</dbReference>
<dbReference type="InterPro" id="IPR058634">
    <property type="entry name" value="AaeA-lik-b-barrel"/>
</dbReference>
<evidence type="ECO:0000313" key="4">
    <source>
        <dbReference type="EMBL" id="POR52594.1"/>
    </source>
</evidence>
<evidence type="ECO:0000313" key="5">
    <source>
        <dbReference type="Proteomes" id="UP000236919"/>
    </source>
</evidence>
<evidence type="ECO:0000259" key="3">
    <source>
        <dbReference type="Pfam" id="PF25963"/>
    </source>
</evidence>
<dbReference type="Gene3D" id="2.40.50.100">
    <property type="match status" value="1"/>
</dbReference>
<name>A0A2S4MD04_9HYPH</name>
<dbReference type="PANTHER" id="PTHR30386">
    <property type="entry name" value="MEMBRANE FUSION SUBUNIT OF EMRAB-TOLC MULTIDRUG EFFLUX PUMP"/>
    <property type="match status" value="1"/>
</dbReference>
<reference evidence="4 5" key="1">
    <citation type="submission" date="2018-01" db="EMBL/GenBank/DDBJ databases">
        <title>Genomic Encyclopedia of Type Strains, Phase III (KMG-III): the genomes of soil and plant-associated and newly described type strains.</title>
        <authorList>
            <person name="Whitman W."/>
        </authorList>
    </citation>
    <scope>NUCLEOTIDE SEQUENCE [LARGE SCALE GENOMIC DNA]</scope>
    <source>
        <strain evidence="4 5">1131</strain>
    </source>
</reference>
<dbReference type="Gene3D" id="1.10.287.470">
    <property type="entry name" value="Helix hairpin bin"/>
    <property type="match status" value="1"/>
</dbReference>